<evidence type="ECO:0000256" key="3">
    <source>
        <dbReference type="ARBA" id="ARBA00022792"/>
    </source>
</evidence>
<comment type="caution">
    <text evidence="8">The sequence shown here is derived from an EMBL/GenBank/DDBJ whole genome shotgun (WGS) entry which is preliminary data.</text>
</comment>
<name>A0A438NI07_EXOME</name>
<evidence type="ECO:0000256" key="5">
    <source>
        <dbReference type="ARBA" id="ARBA00023128"/>
    </source>
</evidence>
<proteinExistence type="predicted"/>
<keyword evidence="3" id="KW-0999">Mitochondrion inner membrane</keyword>
<evidence type="ECO:0000313" key="8">
    <source>
        <dbReference type="EMBL" id="RVX75369.1"/>
    </source>
</evidence>
<evidence type="ECO:0000256" key="6">
    <source>
        <dbReference type="ARBA" id="ARBA00023136"/>
    </source>
</evidence>
<evidence type="ECO:0000256" key="4">
    <source>
        <dbReference type="ARBA" id="ARBA00022989"/>
    </source>
</evidence>
<dbReference type="GO" id="GO:0004129">
    <property type="term" value="F:cytochrome-c oxidase activity"/>
    <property type="evidence" value="ECO:0007669"/>
    <property type="project" value="TreeGrafter"/>
</dbReference>
<keyword evidence="5" id="KW-0496">Mitochondrion</keyword>
<dbReference type="AlphaFoldDB" id="A0A438NI07"/>
<organism evidence="8 9">
    <name type="scientific">Exophiala mesophila</name>
    <name type="common">Black yeast-like fungus</name>
    <dbReference type="NCBI Taxonomy" id="212818"/>
    <lineage>
        <taxon>Eukaryota</taxon>
        <taxon>Fungi</taxon>
        <taxon>Dikarya</taxon>
        <taxon>Ascomycota</taxon>
        <taxon>Pezizomycotina</taxon>
        <taxon>Eurotiomycetes</taxon>
        <taxon>Chaetothyriomycetidae</taxon>
        <taxon>Chaetothyriales</taxon>
        <taxon>Herpotrichiellaceae</taxon>
        <taxon>Exophiala</taxon>
    </lineage>
</organism>
<dbReference type="PANTHER" id="PTHR28264">
    <property type="entry name" value="CYTOCHROME C OXIDASE SUBUNIT 7A"/>
    <property type="match status" value="1"/>
</dbReference>
<keyword evidence="6 7" id="KW-0472">Membrane</keyword>
<dbReference type="GO" id="GO:0005743">
    <property type="term" value="C:mitochondrial inner membrane"/>
    <property type="evidence" value="ECO:0007669"/>
    <property type="project" value="UniProtKB-SubCell"/>
</dbReference>
<dbReference type="GO" id="GO:0006123">
    <property type="term" value="P:mitochondrial electron transport, cytochrome c to oxygen"/>
    <property type="evidence" value="ECO:0007669"/>
    <property type="project" value="TreeGrafter"/>
</dbReference>
<evidence type="ECO:0008006" key="10">
    <source>
        <dbReference type="Google" id="ProtNLM"/>
    </source>
</evidence>
<reference evidence="8 9" key="1">
    <citation type="submission" date="2017-03" db="EMBL/GenBank/DDBJ databases">
        <title>Genomes of endolithic fungi from Antarctica.</title>
        <authorList>
            <person name="Coleine C."/>
            <person name="Masonjones S."/>
            <person name="Stajich J.E."/>
        </authorList>
    </citation>
    <scope>NUCLEOTIDE SEQUENCE [LARGE SCALE GENOMIC DNA]</scope>
    <source>
        <strain evidence="8 9">CCFEE 6314</strain>
    </source>
</reference>
<evidence type="ECO:0000313" key="9">
    <source>
        <dbReference type="Proteomes" id="UP000288859"/>
    </source>
</evidence>
<sequence>MLLLAPRASTCTFLTVKAQVIGRQAFPLNLIFLSLRGLQQLFLTRDRPLLVSIEAQIRSELTLEAAGTYNPFETGNPELLRSYVFTMPIKPIEGMLRRGLVLDLSIAGGLGTTFGYLFWYGYHLPRVRARDTYYAKLEDERAREAGIK</sequence>
<evidence type="ECO:0000256" key="1">
    <source>
        <dbReference type="ARBA" id="ARBA00004273"/>
    </source>
</evidence>
<dbReference type="EMBL" id="NAJM01000002">
    <property type="protein sequence ID" value="RVX75369.1"/>
    <property type="molecule type" value="Genomic_DNA"/>
</dbReference>
<comment type="subcellular location">
    <subcellularLocation>
        <location evidence="1">Mitochondrion inner membrane</location>
    </subcellularLocation>
</comment>
<protein>
    <recommendedName>
        <fullName evidence="10">Cytochrome c oxidase polypeptide VIIA</fullName>
    </recommendedName>
</protein>
<accession>A0A438NI07</accession>
<gene>
    <name evidence="8" type="ORF">B0A52_00722</name>
</gene>
<evidence type="ECO:0000256" key="7">
    <source>
        <dbReference type="SAM" id="Phobius"/>
    </source>
</evidence>
<dbReference type="OrthoDB" id="2317211at2759"/>
<keyword evidence="2 7" id="KW-0812">Transmembrane</keyword>
<keyword evidence="4 7" id="KW-1133">Transmembrane helix</keyword>
<dbReference type="PANTHER" id="PTHR28264:SF1">
    <property type="entry name" value="CYTOCHROME C OXIDASE SUBUNIT 6C"/>
    <property type="match status" value="1"/>
</dbReference>
<dbReference type="CDD" id="cd22888">
    <property type="entry name" value="CcO_VIIa_fungal"/>
    <property type="match status" value="1"/>
</dbReference>
<evidence type="ECO:0000256" key="2">
    <source>
        <dbReference type="ARBA" id="ARBA00022692"/>
    </source>
</evidence>
<dbReference type="Proteomes" id="UP000288859">
    <property type="component" value="Unassembled WGS sequence"/>
</dbReference>
<feature type="transmembrane region" description="Helical" evidence="7">
    <location>
        <begin position="100"/>
        <end position="122"/>
    </location>
</feature>